<feature type="transmembrane region" description="Helical" evidence="9">
    <location>
        <begin position="379"/>
        <end position="400"/>
    </location>
</feature>
<evidence type="ECO:0000313" key="12">
    <source>
        <dbReference type="Proteomes" id="UP000175971"/>
    </source>
</evidence>
<dbReference type="InterPro" id="IPR011701">
    <property type="entry name" value="MFS"/>
</dbReference>
<keyword evidence="6 9" id="KW-0472">Membrane</keyword>
<dbReference type="RefSeq" id="WP_070199767.1">
    <property type="nucleotide sequence ID" value="NZ_LJGZ01000005.1"/>
</dbReference>
<evidence type="ECO:0000256" key="1">
    <source>
        <dbReference type="ARBA" id="ARBA00004429"/>
    </source>
</evidence>
<dbReference type="PANTHER" id="PTHR23513">
    <property type="entry name" value="INTEGRAL MEMBRANE EFFLUX PROTEIN-RELATED"/>
    <property type="match status" value="1"/>
</dbReference>
<comment type="similarity">
    <text evidence="7">Belongs to the major facilitator superfamily. Drug:H(+) antiporter-3 (DHA3) (TC 2.A.1.21) family.</text>
</comment>
<dbReference type="Proteomes" id="UP000175971">
    <property type="component" value="Unassembled WGS sequence"/>
</dbReference>
<feature type="transmembrane region" description="Helical" evidence="9">
    <location>
        <begin position="318"/>
        <end position="337"/>
    </location>
</feature>
<sequence>MRTRVGPRHARRPVPTLLRGIYLPRSMDSGALAMTTYGIPLLVFATTNSAALTGLAFALEWIPRLGAFALAGAMTDRYGTTRVFRLASGTRAVVVLAAALALPELQSGLSTTITVMALAALTGVLTEFSYIAAETAGGVASRAAGERAHRVQSVLLGIDQVGTLAGPALAGLLLEQAGPSGMLTTTAAFSLLACAFAPRQPAQQRTAAPEPILKGLHTGWTTLKSLPALAWLITGLTLSNLAVGLLQAAAPVIVVKQLGHSSADVGVIWSVAAAATLVTVAVSRRAIDRWGLWPVGALSAFIASIACLAVSLTHTYTAYLVLFAVLMASEGGMTVVLRTLRSHLIPAEVFGSTLAVTILVLLLPFPVAGVLIAAVPPTLLGHVMTGCAVLQALGLFIAFARLRTLPGLRTSLT</sequence>
<dbReference type="Pfam" id="PF07690">
    <property type="entry name" value="MFS_1"/>
    <property type="match status" value="1"/>
</dbReference>
<proteinExistence type="inferred from homology"/>
<evidence type="ECO:0000256" key="3">
    <source>
        <dbReference type="ARBA" id="ARBA00022475"/>
    </source>
</evidence>
<feature type="transmembrane region" description="Helical" evidence="9">
    <location>
        <begin position="37"/>
        <end position="62"/>
    </location>
</feature>
<keyword evidence="2" id="KW-0813">Transport</keyword>
<feature type="transmembrane region" description="Helical" evidence="9">
    <location>
        <begin position="290"/>
        <end position="312"/>
    </location>
</feature>
<dbReference type="InterPro" id="IPR036259">
    <property type="entry name" value="MFS_trans_sf"/>
</dbReference>
<feature type="transmembrane region" description="Helical" evidence="9">
    <location>
        <begin position="229"/>
        <end position="254"/>
    </location>
</feature>
<dbReference type="EMBL" id="LJGZ01000005">
    <property type="protein sequence ID" value="OEV22070.1"/>
    <property type="molecule type" value="Genomic_DNA"/>
</dbReference>
<reference evidence="11 12" key="1">
    <citation type="journal article" date="2016" name="Front. Microbiol.">
        <title>Comparative Genomics Analysis of Streptomyces Species Reveals Their Adaptation to the Marine Environment and Their Diversity at the Genomic Level.</title>
        <authorList>
            <person name="Tian X."/>
            <person name="Zhang Z."/>
            <person name="Yang T."/>
            <person name="Chen M."/>
            <person name="Li J."/>
            <person name="Chen F."/>
            <person name="Yang J."/>
            <person name="Li W."/>
            <person name="Zhang B."/>
            <person name="Zhang Z."/>
            <person name="Wu J."/>
            <person name="Zhang C."/>
            <person name="Long L."/>
            <person name="Xiao J."/>
        </authorList>
    </citation>
    <scope>NUCLEOTIDE SEQUENCE [LARGE SCALE GENOMIC DNA]</scope>
    <source>
        <strain evidence="11 12">SCSIO M10372</strain>
    </source>
</reference>
<gene>
    <name evidence="11" type="ORF">AN221_03880</name>
</gene>
<dbReference type="OrthoDB" id="4328268at2"/>
<keyword evidence="3" id="KW-1003">Cell membrane</keyword>
<feature type="transmembrane region" description="Helical" evidence="9">
    <location>
        <begin position="266"/>
        <end position="283"/>
    </location>
</feature>
<dbReference type="AlphaFoldDB" id="A0A1E7M0Q4"/>
<feature type="transmembrane region" description="Helical" evidence="9">
    <location>
        <begin position="349"/>
        <end position="373"/>
    </location>
</feature>
<dbReference type="GO" id="GO:0005886">
    <property type="term" value="C:plasma membrane"/>
    <property type="evidence" value="ECO:0007669"/>
    <property type="project" value="UniProtKB-SubCell"/>
</dbReference>
<dbReference type="SUPFAM" id="SSF103473">
    <property type="entry name" value="MFS general substrate transporter"/>
    <property type="match status" value="1"/>
</dbReference>
<evidence type="ECO:0000256" key="9">
    <source>
        <dbReference type="SAM" id="Phobius"/>
    </source>
</evidence>
<evidence type="ECO:0000256" key="4">
    <source>
        <dbReference type="ARBA" id="ARBA00022692"/>
    </source>
</evidence>
<dbReference type="PROSITE" id="PS50850">
    <property type="entry name" value="MFS"/>
    <property type="match status" value="1"/>
</dbReference>
<dbReference type="PANTHER" id="PTHR23513:SF9">
    <property type="entry name" value="ENTEROBACTIN EXPORTER ENTS"/>
    <property type="match status" value="1"/>
</dbReference>
<dbReference type="InterPro" id="IPR020846">
    <property type="entry name" value="MFS_dom"/>
</dbReference>
<dbReference type="PATRIC" id="fig|518642.7.peg.6201"/>
<name>A0A1E7M0Q4_9ACTN</name>
<comment type="caution">
    <text evidence="11">The sequence shown here is derived from an EMBL/GenBank/DDBJ whole genome shotgun (WGS) entry which is preliminary data.</text>
</comment>
<protein>
    <recommendedName>
        <fullName evidence="8">Multidrug efflux pump Tap</fullName>
    </recommendedName>
</protein>
<feature type="domain" description="Major facilitator superfamily (MFS) profile" evidence="10">
    <location>
        <begin position="228"/>
        <end position="413"/>
    </location>
</feature>
<evidence type="ECO:0000256" key="2">
    <source>
        <dbReference type="ARBA" id="ARBA00022448"/>
    </source>
</evidence>
<keyword evidence="4 9" id="KW-0812">Transmembrane</keyword>
<organism evidence="11 12">
    <name type="scientific">Streptomyces nanshensis</name>
    <dbReference type="NCBI Taxonomy" id="518642"/>
    <lineage>
        <taxon>Bacteria</taxon>
        <taxon>Bacillati</taxon>
        <taxon>Actinomycetota</taxon>
        <taxon>Actinomycetes</taxon>
        <taxon>Kitasatosporales</taxon>
        <taxon>Streptomycetaceae</taxon>
        <taxon>Streptomyces</taxon>
    </lineage>
</organism>
<dbReference type="GO" id="GO:0022857">
    <property type="term" value="F:transmembrane transporter activity"/>
    <property type="evidence" value="ECO:0007669"/>
    <property type="project" value="InterPro"/>
</dbReference>
<evidence type="ECO:0000256" key="6">
    <source>
        <dbReference type="ARBA" id="ARBA00023136"/>
    </source>
</evidence>
<comment type="subcellular location">
    <subcellularLocation>
        <location evidence="1">Cell inner membrane</location>
        <topology evidence="1">Multi-pass membrane protein</topology>
    </subcellularLocation>
</comment>
<dbReference type="Gene3D" id="1.20.1250.20">
    <property type="entry name" value="MFS general substrate transporter like domains"/>
    <property type="match status" value="2"/>
</dbReference>
<evidence type="ECO:0000256" key="7">
    <source>
        <dbReference type="ARBA" id="ARBA00038075"/>
    </source>
</evidence>
<evidence type="ECO:0000256" key="5">
    <source>
        <dbReference type="ARBA" id="ARBA00022989"/>
    </source>
</evidence>
<accession>A0A1E7M0Q4</accession>
<evidence type="ECO:0000256" key="8">
    <source>
        <dbReference type="ARBA" id="ARBA00040914"/>
    </source>
</evidence>
<keyword evidence="12" id="KW-1185">Reference proteome</keyword>
<evidence type="ECO:0000259" key="10">
    <source>
        <dbReference type="PROSITE" id="PS50850"/>
    </source>
</evidence>
<evidence type="ECO:0000313" key="11">
    <source>
        <dbReference type="EMBL" id="OEV22070.1"/>
    </source>
</evidence>
<keyword evidence="5 9" id="KW-1133">Transmembrane helix</keyword>
<feature type="transmembrane region" description="Helical" evidence="9">
    <location>
        <begin position="108"/>
        <end position="133"/>
    </location>
</feature>